<dbReference type="RefSeq" id="WP_090669341.1">
    <property type="nucleotide sequence ID" value="NZ_CAJNAP010000012.1"/>
</dbReference>
<keyword evidence="6" id="KW-1185">Reference proteome</keyword>
<dbReference type="GO" id="GO:0040029">
    <property type="term" value="P:epigenetic regulation of gene expression"/>
    <property type="evidence" value="ECO:0007669"/>
    <property type="project" value="TreeGrafter"/>
</dbReference>
<reference evidence="4" key="2">
    <citation type="submission" date="2021-02" db="EMBL/GenBank/DDBJ databases">
        <authorList>
            <person name="Han P."/>
        </authorList>
    </citation>
    <scope>NUCLEOTIDE SEQUENCE</scope>
    <source>
        <strain evidence="4">Nitrosomonas nitrosa 18-3D</strain>
    </source>
</reference>
<dbReference type="GO" id="GO:0004407">
    <property type="term" value="F:histone deacetylase activity"/>
    <property type="evidence" value="ECO:0007669"/>
    <property type="project" value="InterPro"/>
</dbReference>
<dbReference type="Proteomes" id="UP000199561">
    <property type="component" value="Unassembled WGS sequence"/>
</dbReference>
<dbReference type="InterPro" id="IPR003084">
    <property type="entry name" value="HDAC_I/II"/>
</dbReference>
<protein>
    <submittedName>
        <fullName evidence="5">Acetoin utilization deacetylase AcuC</fullName>
    </submittedName>
</protein>
<dbReference type="STRING" id="52442.SAMN05421880_11669"/>
<accession>A0A1I4QVL9</accession>
<dbReference type="InterPro" id="IPR000286">
    <property type="entry name" value="HDACs"/>
</dbReference>
<proteinExistence type="inferred from homology"/>
<evidence type="ECO:0000313" key="4">
    <source>
        <dbReference type="EMBL" id="CAE6501933.1"/>
    </source>
</evidence>
<dbReference type="Gene3D" id="3.40.800.20">
    <property type="entry name" value="Histone deacetylase domain"/>
    <property type="match status" value="1"/>
</dbReference>
<reference evidence="5 6" key="1">
    <citation type="submission" date="2016-10" db="EMBL/GenBank/DDBJ databases">
        <authorList>
            <person name="de Groot N.N."/>
        </authorList>
    </citation>
    <scope>NUCLEOTIDE SEQUENCE [LARGE SCALE GENOMIC DNA]</scope>
    <source>
        <strain evidence="5 6">Nm146</strain>
    </source>
</reference>
<dbReference type="EMBL" id="FOUF01000016">
    <property type="protein sequence ID" value="SFM44124.1"/>
    <property type="molecule type" value="Genomic_DNA"/>
</dbReference>
<dbReference type="PRINTS" id="PR01270">
    <property type="entry name" value="HDASUPER"/>
</dbReference>
<organism evidence="5 6">
    <name type="scientific">Nitrosomonas nitrosa</name>
    <dbReference type="NCBI Taxonomy" id="52442"/>
    <lineage>
        <taxon>Bacteria</taxon>
        <taxon>Pseudomonadati</taxon>
        <taxon>Pseudomonadota</taxon>
        <taxon>Betaproteobacteria</taxon>
        <taxon>Nitrosomonadales</taxon>
        <taxon>Nitrosomonadaceae</taxon>
        <taxon>Nitrosomonas</taxon>
    </lineage>
</organism>
<dbReference type="AlphaFoldDB" id="A0A1I4QVL9"/>
<evidence type="ECO:0000256" key="2">
    <source>
        <dbReference type="ARBA" id="ARBA00022801"/>
    </source>
</evidence>
<dbReference type="SUPFAM" id="SSF52768">
    <property type="entry name" value="Arginase/deacetylase"/>
    <property type="match status" value="1"/>
</dbReference>
<dbReference type="CDD" id="cd11599">
    <property type="entry name" value="HDAC_classII_2"/>
    <property type="match status" value="1"/>
</dbReference>
<dbReference type="InterPro" id="IPR023801">
    <property type="entry name" value="His_deacetylse_dom"/>
</dbReference>
<evidence type="ECO:0000256" key="1">
    <source>
        <dbReference type="ARBA" id="ARBA00005947"/>
    </source>
</evidence>
<dbReference type="GO" id="GO:0016787">
    <property type="term" value="F:hydrolase activity"/>
    <property type="evidence" value="ECO:0007669"/>
    <property type="project" value="UniProtKB-KW"/>
</dbReference>
<dbReference type="EMBL" id="CAJNAP010000012">
    <property type="protein sequence ID" value="CAE6501933.1"/>
    <property type="molecule type" value="Genomic_DNA"/>
</dbReference>
<dbReference type="Proteomes" id="UP000601736">
    <property type="component" value="Unassembled WGS sequence"/>
</dbReference>
<evidence type="ECO:0000313" key="5">
    <source>
        <dbReference type="EMBL" id="SFM44124.1"/>
    </source>
</evidence>
<dbReference type="InterPro" id="IPR023696">
    <property type="entry name" value="Ureohydrolase_dom_sf"/>
</dbReference>
<evidence type="ECO:0000259" key="3">
    <source>
        <dbReference type="Pfam" id="PF00850"/>
    </source>
</evidence>
<feature type="domain" description="Histone deacetylase" evidence="3">
    <location>
        <begin position="20"/>
        <end position="304"/>
    </location>
</feature>
<evidence type="ECO:0000313" key="6">
    <source>
        <dbReference type="Proteomes" id="UP000199561"/>
    </source>
</evidence>
<comment type="similarity">
    <text evidence="1">Belongs to the histone deacetylase family.</text>
</comment>
<keyword evidence="2" id="KW-0378">Hydrolase</keyword>
<dbReference type="PANTHER" id="PTHR10625">
    <property type="entry name" value="HISTONE DEACETYLASE HDAC1-RELATED"/>
    <property type="match status" value="1"/>
</dbReference>
<dbReference type="InterPro" id="IPR037138">
    <property type="entry name" value="His_deacetylse_dom_sf"/>
</dbReference>
<dbReference type="PRINTS" id="PR01271">
    <property type="entry name" value="HISDACETLASE"/>
</dbReference>
<dbReference type="Pfam" id="PF00850">
    <property type="entry name" value="Hist_deacetyl"/>
    <property type="match status" value="1"/>
</dbReference>
<name>A0A1I4QVL9_9PROT</name>
<sequence>MYTAYITHPACLEHNMGYEHPESPERLRAIEDQLIASGILPLLQQHEAPRATHEQLTRVHTEDYLRTLEAVAPQRGLISLDADTFMNPFTLEAAYRAAGALVLATDLVMTEKVENAFCNIRPPGHHATRDQAMGFCFFNNVAVGAAHAMAQHGLKRVAIVDFDVHHGNGTEAIFKHDSHVLLCSTFQHPFYPYCGADSSSEHIINVPLVAHADGQAFRAAITDRWLPALAAFQPEMIFISAGFDAHREDDMAYLNLTESDYSWVTEQIQTIAKRYAKKRIVSALEGGYALHALGRSAAAHIKVLCGL</sequence>
<gene>
    <name evidence="4" type="ORF">NMYAN_20136</name>
    <name evidence="5" type="ORF">SAMN05421880_11669</name>
</gene>
<dbReference type="PANTHER" id="PTHR10625:SF10">
    <property type="entry name" value="HISTONE DEACETYLASE HDAC1"/>
    <property type="match status" value="1"/>
</dbReference>